<comment type="caution">
    <text evidence="1">The sequence shown here is derived from an EMBL/GenBank/DDBJ whole genome shotgun (WGS) entry which is preliminary data.</text>
</comment>
<keyword evidence="2" id="KW-1185">Reference proteome</keyword>
<reference evidence="1" key="1">
    <citation type="journal article" date="2020" name="Stud. Mycol.">
        <title>101 Dothideomycetes genomes: a test case for predicting lifestyles and emergence of pathogens.</title>
        <authorList>
            <person name="Haridas S."/>
            <person name="Albert R."/>
            <person name="Binder M."/>
            <person name="Bloem J."/>
            <person name="Labutti K."/>
            <person name="Salamov A."/>
            <person name="Andreopoulos B."/>
            <person name="Baker S."/>
            <person name="Barry K."/>
            <person name="Bills G."/>
            <person name="Bluhm B."/>
            <person name="Cannon C."/>
            <person name="Castanera R."/>
            <person name="Culley D."/>
            <person name="Daum C."/>
            <person name="Ezra D."/>
            <person name="Gonzalez J."/>
            <person name="Henrissat B."/>
            <person name="Kuo A."/>
            <person name="Liang C."/>
            <person name="Lipzen A."/>
            <person name="Lutzoni F."/>
            <person name="Magnuson J."/>
            <person name="Mondo S."/>
            <person name="Nolan M."/>
            <person name="Ohm R."/>
            <person name="Pangilinan J."/>
            <person name="Park H.-J."/>
            <person name="Ramirez L."/>
            <person name="Alfaro M."/>
            <person name="Sun H."/>
            <person name="Tritt A."/>
            <person name="Yoshinaga Y."/>
            <person name="Zwiers L.-H."/>
            <person name="Turgeon B."/>
            <person name="Goodwin S."/>
            <person name="Spatafora J."/>
            <person name="Crous P."/>
            <person name="Grigoriev I."/>
        </authorList>
    </citation>
    <scope>NUCLEOTIDE SEQUENCE</scope>
    <source>
        <strain evidence="1">CBS 525.71</strain>
    </source>
</reference>
<proteinExistence type="predicted"/>
<sequence length="671" mass="74765">MELVKPPMTHRFTGGGYAWLPKISLHSAYHRTKNIFWRSPGKGSQDTDPLLEAALPSTTEDGYVKIIDDNSDSDSDEDQEVKDARTERLRETGWLGYLKDFTIFLPYVIPHRDLKVQLCLLICIVTLILERILHVAIPYTLGVIADKVTTGVAPIRELLIFLALDVINAESGLIFVQDLSKIPIKQFSYKSLTNAAFNHVMGQSIDFHSTQDSAEVMKAVEQGGALGNVLESVVIDIAPTLIDVIVACVIFHQKFNSTVAMVLLGASIAYLVAEVSSTRLTTDDRRHLTKAERAETRKMHQAIQGWQTITYFNQFQREAQTLSNAVAKHMTAETRFVARQALIKALVELVVPTTFFALAYLILQRIAAGTASPGDFVFFLTYWDSIIYPLKFLTNHVRWLVSDFVDAERLLLLLKTKPSIVDAPEAYPLTVREGEVRFDQVSFKYKEGRYALQNVSFTASPGQTIALVGETGAGKSSILKLLLRLHDLTAGSIVISKQDIRDVTLSSLRDAVSVVPQTPMFFNTSIMENVRYARSTATDEDVHEACRAAAIHATIMRYPDGYNTQVGERGVKLSGGEAQRLAIARALLKDAPIVLLDEATSAVDTVTEGKIKRALEKLRQGRIVIVIAHRLSTIVDADQILVLHEGKIVEKGRHEELCESKGRYWELWEQS</sequence>
<accession>A0ACB6RP38</accession>
<evidence type="ECO:0000313" key="2">
    <source>
        <dbReference type="Proteomes" id="UP000799754"/>
    </source>
</evidence>
<name>A0ACB6RP38_9PLEO</name>
<organism evidence="1 2">
    <name type="scientific">Macroventuria anomochaeta</name>
    <dbReference type="NCBI Taxonomy" id="301207"/>
    <lineage>
        <taxon>Eukaryota</taxon>
        <taxon>Fungi</taxon>
        <taxon>Dikarya</taxon>
        <taxon>Ascomycota</taxon>
        <taxon>Pezizomycotina</taxon>
        <taxon>Dothideomycetes</taxon>
        <taxon>Pleosporomycetidae</taxon>
        <taxon>Pleosporales</taxon>
        <taxon>Pleosporineae</taxon>
        <taxon>Didymellaceae</taxon>
        <taxon>Macroventuria</taxon>
    </lineage>
</organism>
<gene>
    <name evidence="1" type="ORF">BU25DRAFT_433872</name>
</gene>
<protein>
    <submittedName>
        <fullName evidence="1">Heavy metal tolerance protein</fullName>
    </submittedName>
</protein>
<dbReference type="EMBL" id="MU006734">
    <property type="protein sequence ID" value="KAF2623796.1"/>
    <property type="molecule type" value="Genomic_DNA"/>
</dbReference>
<dbReference type="Proteomes" id="UP000799754">
    <property type="component" value="Unassembled WGS sequence"/>
</dbReference>
<evidence type="ECO:0000313" key="1">
    <source>
        <dbReference type="EMBL" id="KAF2623796.1"/>
    </source>
</evidence>